<feature type="domain" description="RNA ligase" evidence="1">
    <location>
        <begin position="9"/>
        <end position="105"/>
    </location>
</feature>
<protein>
    <recommendedName>
        <fullName evidence="1">RNA ligase domain-containing protein</fullName>
    </recommendedName>
</protein>
<evidence type="ECO:0000313" key="2">
    <source>
        <dbReference type="EMBL" id="KKK87847.1"/>
    </source>
</evidence>
<dbReference type="AlphaFoldDB" id="A0A0F8Z2A0"/>
<accession>A0A0F8Z2A0</accession>
<dbReference type="InterPro" id="IPR021122">
    <property type="entry name" value="RNA_ligase_dom_REL/Rnl2"/>
</dbReference>
<comment type="caution">
    <text evidence="2">The sequence shown here is derived from an EMBL/GenBank/DDBJ whole genome shotgun (WGS) entry which is preliminary data.</text>
</comment>
<dbReference type="Gene3D" id="3.30.470.30">
    <property type="entry name" value="DNA ligase/mRNA capping enzyme"/>
    <property type="match status" value="1"/>
</dbReference>
<dbReference type="EMBL" id="LAZR01050222">
    <property type="protein sequence ID" value="KKK87847.1"/>
    <property type="molecule type" value="Genomic_DNA"/>
</dbReference>
<feature type="non-terminal residue" evidence="2">
    <location>
        <position position="1"/>
    </location>
</feature>
<organism evidence="2">
    <name type="scientific">marine sediment metagenome</name>
    <dbReference type="NCBI Taxonomy" id="412755"/>
    <lineage>
        <taxon>unclassified sequences</taxon>
        <taxon>metagenomes</taxon>
        <taxon>ecological metagenomes</taxon>
    </lineage>
</organism>
<sequence length="119" mass="13151">AELFGESMVCLYGEGFGAKIQKGGGNYNPTGVDFILFDVKVGNWWLERENIEDIASKLNIKVVPIIGKGTLIEAVDKTKTGHYSSFGQFIAEGIVVRPPITLFSRRGERLLGKIKTKDF</sequence>
<evidence type="ECO:0000259" key="1">
    <source>
        <dbReference type="Pfam" id="PF09414"/>
    </source>
</evidence>
<dbReference type="Pfam" id="PF09414">
    <property type="entry name" value="RNA_ligase"/>
    <property type="match status" value="1"/>
</dbReference>
<proteinExistence type="predicted"/>
<gene>
    <name evidence="2" type="ORF">LCGC14_2749110</name>
</gene>
<reference evidence="2" key="1">
    <citation type="journal article" date="2015" name="Nature">
        <title>Complex archaea that bridge the gap between prokaryotes and eukaryotes.</title>
        <authorList>
            <person name="Spang A."/>
            <person name="Saw J.H."/>
            <person name="Jorgensen S.L."/>
            <person name="Zaremba-Niedzwiedzka K."/>
            <person name="Martijn J."/>
            <person name="Lind A.E."/>
            <person name="van Eijk R."/>
            <person name="Schleper C."/>
            <person name="Guy L."/>
            <person name="Ettema T.J."/>
        </authorList>
    </citation>
    <scope>NUCLEOTIDE SEQUENCE</scope>
</reference>
<name>A0A0F8Z2A0_9ZZZZ</name>
<dbReference type="SUPFAM" id="SSF56091">
    <property type="entry name" value="DNA ligase/mRNA capping enzyme, catalytic domain"/>
    <property type="match status" value="1"/>
</dbReference>